<keyword evidence="4" id="KW-0762">Sugar transport</keyword>
<keyword evidence="3" id="KW-0963">Cytoplasm</keyword>
<evidence type="ECO:0000256" key="4">
    <source>
        <dbReference type="ARBA" id="ARBA00022597"/>
    </source>
</evidence>
<evidence type="ECO:0000256" key="7">
    <source>
        <dbReference type="ARBA" id="ARBA00022777"/>
    </source>
</evidence>
<dbReference type="AlphaFoldDB" id="A0A0S6UB61"/>
<dbReference type="SUPFAM" id="SSF53062">
    <property type="entry name" value="PTS system fructose IIA component-like"/>
    <property type="match status" value="1"/>
</dbReference>
<dbReference type="InterPro" id="IPR036662">
    <property type="entry name" value="PTS_EIIA_man-typ_sf"/>
</dbReference>
<keyword evidence="7" id="KW-0418">Kinase</keyword>
<evidence type="ECO:0000256" key="6">
    <source>
        <dbReference type="ARBA" id="ARBA00022683"/>
    </source>
</evidence>
<dbReference type="GO" id="GO:0016301">
    <property type="term" value="F:kinase activity"/>
    <property type="evidence" value="ECO:0007669"/>
    <property type="project" value="UniProtKB-KW"/>
</dbReference>
<dbReference type="CDD" id="cd00006">
    <property type="entry name" value="PTS_IIA_man"/>
    <property type="match status" value="1"/>
</dbReference>
<protein>
    <submittedName>
        <fullName evidence="9">Phosphotransferase system, mannose/fructose-specific component IIA</fullName>
    </submittedName>
</protein>
<evidence type="ECO:0000256" key="5">
    <source>
        <dbReference type="ARBA" id="ARBA00022679"/>
    </source>
</evidence>
<keyword evidence="6" id="KW-0598">Phosphotransferase system</keyword>
<dbReference type="PANTHER" id="PTHR33799">
    <property type="entry name" value="PTS PERMEASE-RELATED-RELATED"/>
    <property type="match status" value="1"/>
</dbReference>
<proteinExistence type="predicted"/>
<accession>A0A0S6UB61</accession>
<evidence type="ECO:0000256" key="1">
    <source>
        <dbReference type="ARBA" id="ARBA00004496"/>
    </source>
</evidence>
<organism evidence="9">
    <name type="scientific">Moorella thermoacetica Y72</name>
    <dbReference type="NCBI Taxonomy" id="1325331"/>
    <lineage>
        <taxon>Bacteria</taxon>
        <taxon>Bacillati</taxon>
        <taxon>Bacillota</taxon>
        <taxon>Clostridia</taxon>
        <taxon>Neomoorellales</taxon>
        <taxon>Neomoorellaceae</taxon>
        <taxon>Neomoorella</taxon>
    </lineage>
</organism>
<dbReference type="Proteomes" id="UP000063718">
    <property type="component" value="Unassembled WGS sequence"/>
</dbReference>
<dbReference type="PANTHER" id="PTHR33799:SF1">
    <property type="entry name" value="PTS SYSTEM MANNOSE-SPECIFIC EIIAB COMPONENT-RELATED"/>
    <property type="match status" value="1"/>
</dbReference>
<dbReference type="EMBL" id="DF238840">
    <property type="protein sequence ID" value="GAF25508.1"/>
    <property type="molecule type" value="Genomic_DNA"/>
</dbReference>
<comment type="subcellular location">
    <subcellularLocation>
        <location evidence="1">Cytoplasm</location>
    </subcellularLocation>
</comment>
<gene>
    <name evidence="9" type="ORF">MTY_0843</name>
</gene>
<dbReference type="GO" id="GO:0009401">
    <property type="term" value="P:phosphoenolpyruvate-dependent sugar phosphotransferase system"/>
    <property type="evidence" value="ECO:0007669"/>
    <property type="project" value="UniProtKB-KW"/>
</dbReference>
<dbReference type="PROSITE" id="PS51096">
    <property type="entry name" value="PTS_EIIA_TYPE_4"/>
    <property type="match status" value="1"/>
</dbReference>
<dbReference type="GO" id="GO:0005737">
    <property type="term" value="C:cytoplasm"/>
    <property type="evidence" value="ECO:0007669"/>
    <property type="project" value="UniProtKB-SubCell"/>
</dbReference>
<reference evidence="9" key="1">
    <citation type="journal article" date="2014" name="Gene">
        <title>Genome-guided analysis of transformation efficiency and carbon dioxide assimilation by Moorella thermoacetica Y72.</title>
        <authorList>
            <person name="Tsukahara K."/>
            <person name="Kita A."/>
            <person name="Nakashimada Y."/>
            <person name="Hoshino T."/>
            <person name="Murakami K."/>
        </authorList>
    </citation>
    <scope>NUCLEOTIDE SEQUENCE [LARGE SCALE GENOMIC DNA]</scope>
    <source>
        <strain evidence="9">Y72</strain>
    </source>
</reference>
<dbReference type="InterPro" id="IPR051471">
    <property type="entry name" value="Bacterial_PTS_sugar_comp"/>
</dbReference>
<keyword evidence="2" id="KW-0813">Transport</keyword>
<feature type="domain" description="PTS EIIA type-4" evidence="8">
    <location>
        <begin position="19"/>
        <end position="141"/>
    </location>
</feature>
<name>A0A0S6UB61_NEOTH</name>
<dbReference type="InterPro" id="IPR004701">
    <property type="entry name" value="PTS_EIIA_man-typ"/>
</dbReference>
<dbReference type="GO" id="GO:0016020">
    <property type="term" value="C:membrane"/>
    <property type="evidence" value="ECO:0007669"/>
    <property type="project" value="InterPro"/>
</dbReference>
<dbReference type="Gene3D" id="3.40.50.510">
    <property type="entry name" value="Phosphotransferase system, mannose-type IIA component"/>
    <property type="match status" value="1"/>
</dbReference>
<evidence type="ECO:0000259" key="8">
    <source>
        <dbReference type="PROSITE" id="PS51096"/>
    </source>
</evidence>
<evidence type="ECO:0000256" key="3">
    <source>
        <dbReference type="ARBA" id="ARBA00022490"/>
    </source>
</evidence>
<keyword evidence="5 9" id="KW-0808">Transferase</keyword>
<evidence type="ECO:0000313" key="9">
    <source>
        <dbReference type="EMBL" id="GAF25508.1"/>
    </source>
</evidence>
<dbReference type="Pfam" id="PF03610">
    <property type="entry name" value="EIIA-man"/>
    <property type="match status" value="1"/>
</dbReference>
<sequence length="154" mass="16751">MEANSRPHQPDFNWEDYVLVGILLLTHGKLGEAVLDVVTMLLGPQEQVRALALNPGDQIDAFREKARQLATELDQGDGVLLLVDVAGGSPANIALEMVTSGNRAVVTGVNLPMLLELFIHRKEMKLARLVDRVQNWGREGIATLKSEDMGSAAV</sequence>
<dbReference type="InterPro" id="IPR033887">
    <property type="entry name" value="PTS_IIA_man"/>
</dbReference>
<evidence type="ECO:0000256" key="2">
    <source>
        <dbReference type="ARBA" id="ARBA00022448"/>
    </source>
</evidence>